<sequence length="582" mass="67316">MEIKKVAIYARVSTEEQAKEGYSITAQLQTLRQYAQLYNWEVVEEYVDEGISGKSIKGRPAMKRLIDDVEINKFDAVLVWKISRLSRNMLDTLVILDKFEKYDVKFISYSENFDTGSPIGRLVLQIMASIAEMERNTLSENVKLGMKQRALEGQWNGGSVFGYDTVEKQLVINHKEAEIVKMIFEMYASGKGLKAIANYLNKLGYRTKKGRYFSINGIATILDNVIYNGKISWLKVENWDTKRRKGKNPDPIIVEGQHEAIISDELWSLVQARRKSKSFKQRQSNEPFLLSSLLRCPDCGQGMVPSITTSTRKDGTKRKHRYYVCSNFHNKGSAACKANSIKADEAEDEVINRIEKLVTNKQKLYKTLKEINSSSASSLNKLNKELEQIENRLLEIQQLQDKYMEAFEKNTLPIDILQERLQKVSNEKRELEQKKNEIAVHLISSDSKVIQPELIEMLLEKFLFVYKLTSRENQKQLLQLLIDKITIKQTGKSRTIKNIELEFDFTEVNISKTFILIHMLYREADNETDYPQPIPASDNKIPPYLQQFLPLFMVRFAAINLKPAVHLLKQNQPHQLMWKCHP</sequence>
<evidence type="ECO:0000256" key="6">
    <source>
        <dbReference type="SAM" id="Coils"/>
    </source>
</evidence>
<dbReference type="Gene3D" id="3.90.1750.20">
    <property type="entry name" value="Putative Large Serine Recombinase, Chain B, Domain 2"/>
    <property type="match status" value="1"/>
</dbReference>
<dbReference type="Pfam" id="PF00239">
    <property type="entry name" value="Resolvase"/>
    <property type="match status" value="1"/>
</dbReference>
<dbReference type="Proteomes" id="UP000198956">
    <property type="component" value="Unassembled WGS sequence"/>
</dbReference>
<dbReference type="InterPro" id="IPR025827">
    <property type="entry name" value="Zn_ribbon_recom_dom"/>
</dbReference>
<dbReference type="SUPFAM" id="SSF53041">
    <property type="entry name" value="Resolvase-like"/>
    <property type="match status" value="1"/>
</dbReference>
<proteinExistence type="predicted"/>
<organism evidence="9 10">
    <name type="scientific">Aneurinibacillus thermoaerophilus</name>
    <dbReference type="NCBI Taxonomy" id="143495"/>
    <lineage>
        <taxon>Bacteria</taxon>
        <taxon>Bacillati</taxon>
        <taxon>Bacillota</taxon>
        <taxon>Bacilli</taxon>
        <taxon>Bacillales</taxon>
        <taxon>Paenibacillaceae</taxon>
        <taxon>Aneurinibacillus group</taxon>
        <taxon>Aneurinibacillus</taxon>
    </lineage>
</organism>
<dbReference type="PROSITE" id="PS51737">
    <property type="entry name" value="RECOMBINASE_DNA_BIND"/>
    <property type="match status" value="1"/>
</dbReference>
<dbReference type="GO" id="GO:0003677">
    <property type="term" value="F:DNA binding"/>
    <property type="evidence" value="ECO:0007669"/>
    <property type="project" value="UniProtKB-KW"/>
</dbReference>
<gene>
    <name evidence="9" type="ORF">SAMN04489735_10322</name>
</gene>
<evidence type="ECO:0000256" key="5">
    <source>
        <dbReference type="PROSITE-ProRule" id="PRU10137"/>
    </source>
</evidence>
<dbReference type="GO" id="GO:0015074">
    <property type="term" value="P:DNA integration"/>
    <property type="evidence" value="ECO:0007669"/>
    <property type="project" value="UniProtKB-KW"/>
</dbReference>
<dbReference type="OrthoDB" id="9811097at2"/>
<keyword evidence="2" id="KW-0238">DNA-binding</keyword>
<evidence type="ECO:0000313" key="10">
    <source>
        <dbReference type="Proteomes" id="UP000198956"/>
    </source>
</evidence>
<feature type="coiled-coil region" evidence="6">
    <location>
        <begin position="372"/>
        <end position="441"/>
    </location>
</feature>
<dbReference type="Pfam" id="PF07508">
    <property type="entry name" value="Recombinase"/>
    <property type="match status" value="1"/>
</dbReference>
<accession>A0A1G8DBT8</accession>
<dbReference type="Pfam" id="PF13408">
    <property type="entry name" value="Zn_ribbon_recom"/>
    <property type="match status" value="1"/>
</dbReference>
<evidence type="ECO:0000256" key="1">
    <source>
        <dbReference type="ARBA" id="ARBA00022908"/>
    </source>
</evidence>
<dbReference type="AlphaFoldDB" id="A0A1G8DBT8"/>
<evidence type="ECO:0000259" key="8">
    <source>
        <dbReference type="PROSITE" id="PS51737"/>
    </source>
</evidence>
<name>A0A1G8DBT8_ANETH</name>
<dbReference type="InterPro" id="IPR011109">
    <property type="entry name" value="DNA_bind_recombinase_dom"/>
</dbReference>
<dbReference type="GO" id="GO:0000150">
    <property type="term" value="F:DNA strand exchange activity"/>
    <property type="evidence" value="ECO:0007669"/>
    <property type="project" value="InterPro"/>
</dbReference>
<keyword evidence="3" id="KW-0233">DNA recombination</keyword>
<dbReference type="InterPro" id="IPR038109">
    <property type="entry name" value="DNA_bind_recomb_sf"/>
</dbReference>
<dbReference type="PROSITE" id="PS51736">
    <property type="entry name" value="RECOMBINASES_3"/>
    <property type="match status" value="1"/>
</dbReference>
<dbReference type="InterPro" id="IPR036162">
    <property type="entry name" value="Resolvase-like_N_sf"/>
</dbReference>
<dbReference type="EMBL" id="FNDE01000032">
    <property type="protein sequence ID" value="SDH55024.1"/>
    <property type="molecule type" value="Genomic_DNA"/>
</dbReference>
<evidence type="ECO:0000256" key="2">
    <source>
        <dbReference type="ARBA" id="ARBA00023125"/>
    </source>
</evidence>
<feature type="domain" description="Resolvase/invertase-type recombinase catalytic" evidence="7">
    <location>
        <begin position="5"/>
        <end position="153"/>
    </location>
</feature>
<evidence type="ECO:0000313" key="9">
    <source>
        <dbReference type="EMBL" id="SDH55024.1"/>
    </source>
</evidence>
<keyword evidence="1" id="KW-0229">DNA integration</keyword>
<evidence type="ECO:0000256" key="3">
    <source>
        <dbReference type="ARBA" id="ARBA00023172"/>
    </source>
</evidence>
<feature type="active site" description="O-(5'-phospho-DNA)-serine intermediate" evidence="4 5">
    <location>
        <position position="13"/>
    </location>
</feature>
<evidence type="ECO:0000256" key="4">
    <source>
        <dbReference type="PIRSR" id="PIRSR606118-50"/>
    </source>
</evidence>
<feature type="domain" description="Recombinase" evidence="8">
    <location>
        <begin position="160"/>
        <end position="280"/>
    </location>
</feature>
<dbReference type="InterPro" id="IPR006118">
    <property type="entry name" value="Recombinase_CS"/>
</dbReference>
<dbReference type="SMART" id="SM00857">
    <property type="entry name" value="Resolvase"/>
    <property type="match status" value="1"/>
</dbReference>
<evidence type="ECO:0000259" key="7">
    <source>
        <dbReference type="PROSITE" id="PS51736"/>
    </source>
</evidence>
<dbReference type="InterPro" id="IPR050639">
    <property type="entry name" value="SSR_resolvase"/>
</dbReference>
<reference evidence="9 10" key="1">
    <citation type="submission" date="2016-10" db="EMBL/GenBank/DDBJ databases">
        <authorList>
            <person name="de Groot N.N."/>
        </authorList>
    </citation>
    <scope>NUCLEOTIDE SEQUENCE [LARGE SCALE GENOMIC DNA]</scope>
    <source>
        <strain evidence="9 10">L 420-91</strain>
    </source>
</reference>
<dbReference type="PANTHER" id="PTHR30461:SF23">
    <property type="entry name" value="DNA RECOMBINASE-RELATED"/>
    <property type="match status" value="1"/>
</dbReference>
<dbReference type="RefSeq" id="WP_091260956.1">
    <property type="nucleotide sequence ID" value="NZ_FNDE01000032.1"/>
</dbReference>
<dbReference type="PROSITE" id="PS00397">
    <property type="entry name" value="RECOMBINASES_1"/>
    <property type="match status" value="1"/>
</dbReference>
<keyword evidence="6" id="KW-0175">Coiled coil</keyword>
<protein>
    <submittedName>
        <fullName evidence="9">Site-specific DNA recombinase</fullName>
    </submittedName>
</protein>
<dbReference type="Gene3D" id="3.40.50.1390">
    <property type="entry name" value="Resolvase, N-terminal catalytic domain"/>
    <property type="match status" value="1"/>
</dbReference>
<dbReference type="PANTHER" id="PTHR30461">
    <property type="entry name" value="DNA-INVERTASE FROM LAMBDOID PROPHAGE"/>
    <property type="match status" value="1"/>
</dbReference>
<dbReference type="CDD" id="cd00338">
    <property type="entry name" value="Ser_Recombinase"/>
    <property type="match status" value="1"/>
</dbReference>
<dbReference type="InterPro" id="IPR006119">
    <property type="entry name" value="Resolv_N"/>
</dbReference>